<accession>A0A166WYB4</accession>
<dbReference type="EMBL" id="KV417480">
    <property type="protein sequence ID" value="KZP34236.1"/>
    <property type="molecule type" value="Genomic_DNA"/>
</dbReference>
<evidence type="ECO:0000256" key="1">
    <source>
        <dbReference type="ARBA" id="ARBA00004308"/>
    </source>
</evidence>
<reference evidence="7" key="1">
    <citation type="journal article" date="2016" name="Mol. Biol. Evol.">
        <title>Comparative Genomics of Early-Diverging Mushroom-Forming Fungi Provides Insights into the Origins of Lignocellulose Decay Capabilities.</title>
        <authorList>
            <person name="Nagy L.G."/>
            <person name="Riley R."/>
            <person name="Tritt A."/>
            <person name="Adam C."/>
            <person name="Daum C."/>
            <person name="Floudas D."/>
            <person name="Sun H."/>
            <person name="Yadav J.S."/>
            <person name="Pangilinan J."/>
            <person name="Larsson K.H."/>
            <person name="Matsuura K."/>
            <person name="Barry K."/>
            <person name="Labutti K."/>
            <person name="Kuo R."/>
            <person name="Ohm R.A."/>
            <person name="Bhattacharya S.S."/>
            <person name="Shirouzu T."/>
            <person name="Yoshinaga Y."/>
            <person name="Martin F.M."/>
            <person name="Grigoriev I.V."/>
            <person name="Hibbett D.S."/>
        </authorList>
    </citation>
    <scope>NUCLEOTIDE SEQUENCE [LARGE SCALE GENOMIC DNA]</scope>
    <source>
        <strain evidence="7">CBS 109695</strain>
    </source>
</reference>
<dbReference type="Pfam" id="PF01602">
    <property type="entry name" value="Adaptin_N"/>
    <property type="match status" value="1"/>
</dbReference>
<dbReference type="InterPro" id="IPR016024">
    <property type="entry name" value="ARM-type_fold"/>
</dbReference>
<organism evidence="7">
    <name type="scientific">Athelia psychrophila</name>
    <dbReference type="NCBI Taxonomy" id="1759441"/>
    <lineage>
        <taxon>Eukaryota</taxon>
        <taxon>Fungi</taxon>
        <taxon>Dikarya</taxon>
        <taxon>Basidiomycota</taxon>
        <taxon>Agaricomycotina</taxon>
        <taxon>Agaricomycetes</taxon>
        <taxon>Agaricomycetidae</taxon>
        <taxon>Atheliales</taxon>
        <taxon>Atheliaceae</taxon>
        <taxon>Athelia</taxon>
    </lineage>
</organism>
<dbReference type="GO" id="GO:0006886">
    <property type="term" value="P:intracellular protein transport"/>
    <property type="evidence" value="ECO:0007669"/>
    <property type="project" value="InterPro"/>
</dbReference>
<dbReference type="OrthoDB" id="29308at2759"/>
<feature type="compositionally biased region" description="Low complexity" evidence="5">
    <location>
        <begin position="679"/>
        <end position="688"/>
    </location>
</feature>
<dbReference type="InterPro" id="IPR011989">
    <property type="entry name" value="ARM-like"/>
</dbReference>
<keyword evidence="4" id="KW-0472">Membrane</keyword>
<dbReference type="Gene3D" id="1.25.10.10">
    <property type="entry name" value="Leucine-rich Repeat Variant"/>
    <property type="match status" value="1"/>
</dbReference>
<keyword evidence="2" id="KW-0813">Transport</keyword>
<dbReference type="GO" id="GO:0030117">
    <property type="term" value="C:membrane coat"/>
    <property type="evidence" value="ECO:0007669"/>
    <property type="project" value="InterPro"/>
</dbReference>
<feature type="compositionally biased region" description="Polar residues" evidence="5">
    <location>
        <begin position="650"/>
        <end position="661"/>
    </location>
</feature>
<keyword evidence="3" id="KW-0653">Protein transport</keyword>
<dbReference type="PANTHER" id="PTHR22780">
    <property type="entry name" value="ADAPTIN, ALPHA/GAMMA/EPSILON"/>
    <property type="match status" value="1"/>
</dbReference>
<comment type="subcellular location">
    <subcellularLocation>
        <location evidence="1">Endomembrane system</location>
    </subcellularLocation>
</comment>
<feature type="domain" description="Clathrin/coatomer adaptor adaptin-like N-terminal" evidence="6">
    <location>
        <begin position="81"/>
        <end position="601"/>
    </location>
</feature>
<evidence type="ECO:0000313" key="7">
    <source>
        <dbReference type="EMBL" id="KZP34236.1"/>
    </source>
</evidence>
<dbReference type="InterPro" id="IPR050840">
    <property type="entry name" value="Adaptor_Complx_Large_Subunit"/>
</dbReference>
<evidence type="ECO:0000256" key="3">
    <source>
        <dbReference type="ARBA" id="ARBA00022927"/>
    </source>
</evidence>
<evidence type="ECO:0000256" key="4">
    <source>
        <dbReference type="ARBA" id="ARBA00023136"/>
    </source>
</evidence>
<feature type="region of interest" description="Disordered" evidence="5">
    <location>
        <begin position="631"/>
        <end position="708"/>
    </location>
</feature>
<dbReference type="AlphaFoldDB" id="A0A166WYB4"/>
<evidence type="ECO:0000259" key="6">
    <source>
        <dbReference type="Pfam" id="PF01602"/>
    </source>
</evidence>
<evidence type="ECO:0000256" key="2">
    <source>
        <dbReference type="ARBA" id="ARBA00022448"/>
    </source>
</evidence>
<evidence type="ECO:0000256" key="5">
    <source>
        <dbReference type="SAM" id="MobiDB-lite"/>
    </source>
</evidence>
<dbReference type="SUPFAM" id="SSF48371">
    <property type="entry name" value="ARM repeat"/>
    <property type="match status" value="1"/>
</dbReference>
<gene>
    <name evidence="7" type="ORF">FIBSPDRAFT_771693</name>
</gene>
<dbReference type="GO" id="GO:0016192">
    <property type="term" value="P:vesicle-mediated transport"/>
    <property type="evidence" value="ECO:0007669"/>
    <property type="project" value="InterPro"/>
</dbReference>
<sequence>MDVPFISSGAQSRAHYALVRKVETADAPQQADHYLLAEVRAIRERLASPRLSLGSCRECLILLLYCGTAIGSDQLAHGELDFALRHAVNLAEAGASISDKRIGYLFCAEIMPRNHELQLMMVNTLRKDLEHPSISHICLALDTLIHSSTEDVIPAVQSRLHELLSHNSPLVRRRALFAFRALSVYEPELLKRVTTKVYKRLKDADESVVGAALLLTANLVPFSTSEEIRRKLVGRLQFAWETRPERSRKWALLKATRALDRVRSLTPAVSVSTSEFVSPTAAEVTPEKLRLILEITSYASSPLLASLLYGAFKLLHGFSSDTIAAHQVSAQLGPVHNIRRLLTSQDPDDHYLFVSCLQCLNPDLWAGTDPERPAVLEGWEVERVMTLLDSADSLIRKRTVDILYRVDPGIVSAYFAQAVQGIPSVLTVKEKNEYMIRLLEVIERQSEGDGESYAQQLKELFVAVDQEAVPERQPVLETAVEKVLIHIKEADSAFRISSATTLIAPVTEASSSMSSTLMVIIFALASEYTGKLSLPPVDVLRGLAGRMSSYSAPVQDACLMSMLRIAVDCEAVPSEVLGLVKELAQNSRRRIRERCEQFISLCGQRNLLSDVVARARSPTLPDFLEALTMSTSPSPLTSNRPLPVSPPQSPQRMATSLSQSKLRYDAYEPPRVVNRLRRPTSTQRSTSSDGGRDGRNFSLASDGRPSLDDLSRTVTAGDLALASGDIELEVLAKVRAFPSSFKYPRGNSTHRRHGPGRTHISASRVDLIAFDSPFLTDPPEALTKSSTEESDFESAWDAMQRSNARGWCEVAIDVVVRKLQGSQHRLTVIPTDLPPFEGDFKILVRSSSTCAAIRLRENDDEGCLWRLRCDDDELMGSIKRILSDL</sequence>
<protein>
    <submittedName>
        <fullName evidence="7">ARM repeat-containing protein</fullName>
    </submittedName>
</protein>
<dbReference type="InterPro" id="IPR002553">
    <property type="entry name" value="Clathrin/coatomer_adapt-like_N"/>
</dbReference>
<name>A0A166WYB4_9AGAM</name>
<dbReference type="GO" id="GO:0012505">
    <property type="term" value="C:endomembrane system"/>
    <property type="evidence" value="ECO:0007669"/>
    <property type="project" value="UniProtKB-SubCell"/>
</dbReference>
<proteinExistence type="predicted"/>
<dbReference type="STRING" id="436010.A0A166WYB4"/>